<sequence length="303" mass="32755">MCAARGESGTIPEGARLLPLDRDQPDAVRTALAGERFDAVLDVATMALPWVRDALDVLADNVGHWTFVSSINAYADTVTQGQKTDAPVLEPITDEQAPAERTAEHNGGVKVACENAVRDAVGADRTFVVRPGDICGPGDYMDRFGYWPVRLSRGGRVAIPDDRVQPYQHIDVRDLAAWIVTAGEQGTTGTYDTVTHPTTLHSTLHRIAELVAPAGTELVPVSLERLSAEGVDYWAGPGALPLWLPASHYGMVSHDPTTAYREGLETRPFEDTVQDVLADERARGIDRERAGGLSPEQERALLG</sequence>
<dbReference type="AlphaFoldDB" id="A0A1I1C6H1"/>
<dbReference type="SUPFAM" id="SSF51735">
    <property type="entry name" value="NAD(P)-binding Rossmann-fold domains"/>
    <property type="match status" value="1"/>
</dbReference>
<keyword evidence="3" id="KW-1185">Reference proteome</keyword>
<dbReference type="EMBL" id="FOKG01000022">
    <property type="protein sequence ID" value="SFB58275.1"/>
    <property type="molecule type" value="Genomic_DNA"/>
</dbReference>
<organism evidence="2 3">
    <name type="scientific">Amycolatopsis marina</name>
    <dbReference type="NCBI Taxonomy" id="490629"/>
    <lineage>
        <taxon>Bacteria</taxon>
        <taxon>Bacillati</taxon>
        <taxon>Actinomycetota</taxon>
        <taxon>Actinomycetes</taxon>
        <taxon>Pseudonocardiales</taxon>
        <taxon>Pseudonocardiaceae</taxon>
        <taxon>Amycolatopsis</taxon>
    </lineage>
</organism>
<dbReference type="STRING" id="490629.SAMN05216266_1224"/>
<proteinExistence type="predicted"/>
<dbReference type="InterPro" id="IPR036291">
    <property type="entry name" value="NAD(P)-bd_dom_sf"/>
</dbReference>
<evidence type="ECO:0000313" key="2">
    <source>
        <dbReference type="EMBL" id="SFB58275.1"/>
    </source>
</evidence>
<accession>A0A1I1C6H1</accession>
<name>A0A1I1C6H1_9PSEU</name>
<protein>
    <submittedName>
        <fullName evidence="2">Nucleoside-diphosphate-sugar epimerase</fullName>
    </submittedName>
</protein>
<evidence type="ECO:0000313" key="3">
    <source>
        <dbReference type="Proteomes" id="UP000243799"/>
    </source>
</evidence>
<dbReference type="Gene3D" id="3.40.50.720">
    <property type="entry name" value="NAD(P)-binding Rossmann-like Domain"/>
    <property type="match status" value="1"/>
</dbReference>
<dbReference type="Proteomes" id="UP000243799">
    <property type="component" value="Unassembled WGS sequence"/>
</dbReference>
<feature type="region of interest" description="Disordered" evidence="1">
    <location>
        <begin position="283"/>
        <end position="303"/>
    </location>
</feature>
<reference evidence="3" key="1">
    <citation type="submission" date="2016-10" db="EMBL/GenBank/DDBJ databases">
        <authorList>
            <person name="Varghese N."/>
            <person name="Submissions S."/>
        </authorList>
    </citation>
    <scope>NUCLEOTIDE SEQUENCE [LARGE SCALE GENOMIC DNA]</scope>
    <source>
        <strain evidence="3">CGMCC 4.3568</strain>
    </source>
</reference>
<evidence type="ECO:0000256" key="1">
    <source>
        <dbReference type="SAM" id="MobiDB-lite"/>
    </source>
</evidence>
<gene>
    <name evidence="2" type="ORF">SAMN05216266_1224</name>
</gene>